<feature type="signal peptide" evidence="1">
    <location>
        <begin position="1"/>
        <end position="29"/>
    </location>
</feature>
<accession>A0A1I3QID1</accession>
<evidence type="ECO:0000256" key="1">
    <source>
        <dbReference type="SAM" id="SignalP"/>
    </source>
</evidence>
<dbReference type="Proteomes" id="UP000199111">
    <property type="component" value="Unassembled WGS sequence"/>
</dbReference>
<organism evidence="2 3">
    <name type="scientific">Streptosporangium canum</name>
    <dbReference type="NCBI Taxonomy" id="324952"/>
    <lineage>
        <taxon>Bacteria</taxon>
        <taxon>Bacillati</taxon>
        <taxon>Actinomycetota</taxon>
        <taxon>Actinomycetes</taxon>
        <taxon>Streptosporangiales</taxon>
        <taxon>Streptosporangiaceae</taxon>
        <taxon>Streptosporangium</taxon>
    </lineage>
</organism>
<protein>
    <recommendedName>
        <fullName evidence="4">Transglycosylase SLT domain-containing protein</fullName>
    </recommendedName>
</protein>
<feature type="chain" id="PRO_5011481629" description="Transglycosylase SLT domain-containing protein" evidence="1">
    <location>
        <begin position="30"/>
        <end position="150"/>
    </location>
</feature>
<keyword evidence="1" id="KW-0732">Signal</keyword>
<evidence type="ECO:0000313" key="3">
    <source>
        <dbReference type="Proteomes" id="UP000199111"/>
    </source>
</evidence>
<evidence type="ECO:0008006" key="4">
    <source>
        <dbReference type="Google" id="ProtNLM"/>
    </source>
</evidence>
<dbReference type="GeneID" id="96304099"/>
<dbReference type="EMBL" id="FOQY01000008">
    <property type="protein sequence ID" value="SFJ33798.1"/>
    <property type="molecule type" value="Genomic_DNA"/>
</dbReference>
<keyword evidence="3" id="KW-1185">Reference proteome</keyword>
<dbReference type="AlphaFoldDB" id="A0A1I3QID1"/>
<evidence type="ECO:0000313" key="2">
    <source>
        <dbReference type="EMBL" id="SFJ33798.1"/>
    </source>
</evidence>
<sequence>MLKRTAGTMAALITAVVVATSAGAGAAFADGASFSRELTTVAQAAGVSEERVYSMAVSLMNGDPEDDYRFPDEVFAEAPRSWGAVVAFVKRFWRQIVDAAKAAGEWAWWKAGQCATGAVSEISDKFHGDLSDPETVVAVGVYGCLKRLRG</sequence>
<dbReference type="RefSeq" id="WP_093887449.1">
    <property type="nucleotide sequence ID" value="NZ_FOQY01000008.1"/>
</dbReference>
<name>A0A1I3QID1_9ACTN</name>
<gene>
    <name evidence="2" type="ORF">SAMN05216275_10846</name>
</gene>
<proteinExistence type="predicted"/>
<reference evidence="3" key="1">
    <citation type="submission" date="2016-10" db="EMBL/GenBank/DDBJ databases">
        <authorList>
            <person name="Varghese N."/>
            <person name="Submissions S."/>
        </authorList>
    </citation>
    <scope>NUCLEOTIDE SEQUENCE [LARGE SCALE GENOMIC DNA]</scope>
    <source>
        <strain evidence="3">CGMCC 4.2126</strain>
    </source>
</reference>